<dbReference type="Gene3D" id="3.40.10.10">
    <property type="entry name" value="DNA Methylphosphotriester Repair Domain"/>
    <property type="match status" value="1"/>
</dbReference>
<feature type="region of interest" description="Disordered" evidence="1">
    <location>
        <begin position="240"/>
        <end position="264"/>
    </location>
</feature>
<feature type="domain" description="Type VII secretion system protein EssD-like" evidence="3">
    <location>
        <begin position="84"/>
        <end position="210"/>
    </location>
</feature>
<dbReference type="InterPro" id="IPR044927">
    <property type="entry name" value="Endonuclea_NS_2"/>
</dbReference>
<evidence type="ECO:0000256" key="1">
    <source>
        <dbReference type="SAM" id="MobiDB-lite"/>
    </source>
</evidence>
<feature type="signal peptide" evidence="2">
    <location>
        <begin position="1"/>
        <end position="25"/>
    </location>
</feature>
<accession>A0ABT2TBR7</accession>
<dbReference type="EMBL" id="JAOQJX010000007">
    <property type="protein sequence ID" value="MCU6747266.1"/>
    <property type="molecule type" value="Genomic_DNA"/>
</dbReference>
<sequence>MRRIKEKWLFVCLVLFISVALPSCGQLPQDGRTASSQSQTGQKAAEETVTLADIPAYTDQPYVEINQGEPEFTKEELTTEPYEDYGELDDLGRCQTVQACVGKETMPTEERGAIGQVKPTGWHTVKYAGIDGNYLYNRCHLIGYQLTAENANPENLITGTRYMNTEGMLPFEEQVAEYVKETGNHVLYRVTPVFEEENLVASGVQMEAESVEDEGKGICFNVYVYNVQPDIDIDYQTGESKKAEAVSEEGNKQPDKEAKMDGADAEKTYVLNQNTYRFHLPDCDSVSAIKERNKKEYTADRETLIEQGYKPCGRCKP</sequence>
<reference evidence="4 5" key="1">
    <citation type="journal article" date="2021" name="ISME Commun">
        <title>Automated analysis of genomic sequences facilitates high-throughput and comprehensive description of bacteria.</title>
        <authorList>
            <person name="Hitch T.C.A."/>
        </authorList>
    </citation>
    <scope>NUCLEOTIDE SEQUENCE [LARGE SCALE GENOMIC DNA]</scope>
    <source>
        <strain evidence="4 5">H2_18</strain>
    </source>
</reference>
<comment type="caution">
    <text evidence="4">The sequence shown here is derived from an EMBL/GenBank/DDBJ whole genome shotgun (WGS) entry which is preliminary data.</text>
</comment>
<dbReference type="GO" id="GO:0004519">
    <property type="term" value="F:endonuclease activity"/>
    <property type="evidence" value="ECO:0007669"/>
    <property type="project" value="UniProtKB-KW"/>
</dbReference>
<evidence type="ECO:0000313" key="4">
    <source>
        <dbReference type="EMBL" id="MCU6747266.1"/>
    </source>
</evidence>
<keyword evidence="4" id="KW-0378">Hydrolase</keyword>
<protein>
    <submittedName>
        <fullName evidence="4">DNA/RNA non-specific endonuclease</fullName>
    </submittedName>
</protein>
<gene>
    <name evidence="4" type="ORF">OCV51_06305</name>
</gene>
<proteinExistence type="predicted"/>
<keyword evidence="5" id="KW-1185">Reference proteome</keyword>
<organism evidence="4 5">
    <name type="scientific">Faecalicatena acetigenes</name>
    <dbReference type="NCBI Taxonomy" id="2981790"/>
    <lineage>
        <taxon>Bacteria</taxon>
        <taxon>Bacillati</taxon>
        <taxon>Bacillota</taxon>
        <taxon>Clostridia</taxon>
        <taxon>Lachnospirales</taxon>
        <taxon>Lachnospiraceae</taxon>
        <taxon>Faecalicatena</taxon>
    </lineage>
</organism>
<dbReference type="InterPro" id="IPR035451">
    <property type="entry name" value="Ada-like_dom_sf"/>
</dbReference>
<dbReference type="Proteomes" id="UP001652394">
    <property type="component" value="Unassembled WGS sequence"/>
</dbReference>
<keyword evidence="4" id="KW-0255">Endonuclease</keyword>
<dbReference type="InterPro" id="IPR044929">
    <property type="entry name" value="DNA/RNA_non-sp_Endonuclease_sf"/>
</dbReference>
<keyword evidence="2" id="KW-0732">Signal</keyword>
<dbReference type="Pfam" id="PF13930">
    <property type="entry name" value="Endonuclea_NS_2"/>
    <property type="match status" value="1"/>
</dbReference>
<dbReference type="Gene3D" id="3.40.570.10">
    <property type="entry name" value="Extracellular Endonuclease, subunit A"/>
    <property type="match status" value="1"/>
</dbReference>
<feature type="chain" id="PRO_5047254702" evidence="2">
    <location>
        <begin position="26"/>
        <end position="317"/>
    </location>
</feature>
<keyword evidence="4" id="KW-0540">Nuclease</keyword>
<name>A0ABT2TBR7_9FIRM</name>
<evidence type="ECO:0000259" key="3">
    <source>
        <dbReference type="Pfam" id="PF13930"/>
    </source>
</evidence>
<evidence type="ECO:0000256" key="2">
    <source>
        <dbReference type="SAM" id="SignalP"/>
    </source>
</evidence>
<dbReference type="RefSeq" id="WP_059070196.1">
    <property type="nucleotide sequence ID" value="NZ_JAOQJX010000007.1"/>
</dbReference>
<dbReference type="SUPFAM" id="SSF57884">
    <property type="entry name" value="Ada DNA repair protein, N-terminal domain (N-Ada 10)"/>
    <property type="match status" value="1"/>
</dbReference>
<evidence type="ECO:0000313" key="5">
    <source>
        <dbReference type="Proteomes" id="UP001652394"/>
    </source>
</evidence>